<dbReference type="AlphaFoldDB" id="A0A2M9XG10"/>
<dbReference type="SUPFAM" id="SSF52091">
    <property type="entry name" value="SpoIIaa-like"/>
    <property type="match status" value="1"/>
</dbReference>
<organism evidence="2 3">
    <name type="scientific">Leptospira hartskeerlii</name>
    <dbReference type="NCBI Taxonomy" id="2023177"/>
    <lineage>
        <taxon>Bacteria</taxon>
        <taxon>Pseudomonadati</taxon>
        <taxon>Spirochaetota</taxon>
        <taxon>Spirochaetia</taxon>
        <taxon>Leptospirales</taxon>
        <taxon>Leptospiraceae</taxon>
        <taxon>Leptospira</taxon>
    </lineage>
</organism>
<dbReference type="PROSITE" id="PS50801">
    <property type="entry name" value="STAS"/>
    <property type="match status" value="1"/>
</dbReference>
<dbReference type="InterPro" id="IPR036513">
    <property type="entry name" value="STAS_dom_sf"/>
</dbReference>
<evidence type="ECO:0000313" key="3">
    <source>
        <dbReference type="Proteomes" id="UP000232196"/>
    </source>
</evidence>
<proteinExistence type="predicted"/>
<keyword evidence="3" id="KW-1185">Reference proteome</keyword>
<protein>
    <submittedName>
        <fullName evidence="2">Anti-anti-sigma factor</fullName>
    </submittedName>
</protein>
<dbReference type="RefSeq" id="WP_100705418.1">
    <property type="nucleotide sequence ID" value="NZ_NPDL01000002.1"/>
</dbReference>
<dbReference type="Proteomes" id="UP000232196">
    <property type="component" value="Unassembled WGS sequence"/>
</dbReference>
<dbReference type="OrthoDB" id="9796601at2"/>
<name>A0A2M9XG10_9LEPT</name>
<evidence type="ECO:0000259" key="1">
    <source>
        <dbReference type="PROSITE" id="PS50801"/>
    </source>
</evidence>
<dbReference type="PANTHER" id="PTHR33495:SF2">
    <property type="entry name" value="ANTI-SIGMA FACTOR ANTAGONIST TM_1081-RELATED"/>
    <property type="match status" value="1"/>
</dbReference>
<dbReference type="EMBL" id="NPDN01000002">
    <property type="protein sequence ID" value="PJZ26597.1"/>
    <property type="molecule type" value="Genomic_DNA"/>
</dbReference>
<dbReference type="Pfam" id="PF01740">
    <property type="entry name" value="STAS"/>
    <property type="match status" value="1"/>
</dbReference>
<accession>A0A2M9XG10</accession>
<comment type="caution">
    <text evidence="2">The sequence shown here is derived from an EMBL/GenBank/DDBJ whole genome shotgun (WGS) entry which is preliminary data.</text>
</comment>
<gene>
    <name evidence="2" type="ORF">CH357_03645</name>
</gene>
<evidence type="ECO:0000313" key="2">
    <source>
        <dbReference type="EMBL" id="PJZ26597.1"/>
    </source>
</evidence>
<dbReference type="PANTHER" id="PTHR33495">
    <property type="entry name" value="ANTI-SIGMA FACTOR ANTAGONIST TM_1081-RELATED-RELATED"/>
    <property type="match status" value="1"/>
</dbReference>
<dbReference type="GO" id="GO:0043856">
    <property type="term" value="F:anti-sigma factor antagonist activity"/>
    <property type="evidence" value="ECO:0007669"/>
    <property type="project" value="TreeGrafter"/>
</dbReference>
<reference evidence="2 3" key="1">
    <citation type="submission" date="2017-07" db="EMBL/GenBank/DDBJ databases">
        <title>Leptospira spp. isolated from tropical soils.</title>
        <authorList>
            <person name="Thibeaux R."/>
            <person name="Iraola G."/>
            <person name="Ferres I."/>
            <person name="Bierque E."/>
            <person name="Girault D."/>
            <person name="Soupe-Gilbert M.-E."/>
            <person name="Picardeau M."/>
            <person name="Goarant C."/>
        </authorList>
    </citation>
    <scope>NUCLEOTIDE SEQUENCE [LARGE SCALE GENOMIC DNA]</scope>
    <source>
        <strain evidence="2 3">MCA1-C-A1</strain>
    </source>
</reference>
<feature type="domain" description="STAS" evidence="1">
    <location>
        <begin position="1"/>
        <end position="120"/>
    </location>
</feature>
<dbReference type="Gene3D" id="3.30.750.24">
    <property type="entry name" value="STAS domain"/>
    <property type="match status" value="1"/>
</dbReference>
<dbReference type="InterPro" id="IPR002645">
    <property type="entry name" value="STAS_dom"/>
</dbReference>
<sequence>MILKSLTRENHLVLSVQEDILMDNSRDFYLEFEESVQEGYPPVVSFHLGLVKFIDSSGIGIIIKVRNQIRDHQGTVNIFGLNKSLHSVFRLSGLDRIVNLYTIEEFLEKYPDFREFLTTE</sequence>